<dbReference type="GO" id="GO:0007508">
    <property type="term" value="P:larval heart development"/>
    <property type="evidence" value="ECO:0007669"/>
    <property type="project" value="TreeGrafter"/>
</dbReference>
<sequence>MHKEEDSVLLTAQPGLKDFRSNDGDTVVDILDSEWEDMKTLSEVMSTMCHGYIYLAVPDKLQVAGEDGLVGDVVVGGRLRHSYHEITEFLIFGEIRRNITKTFTLDFWRADFGLLRRLIQRVPWEAALKNKGAQKSLEEAVRELLSHLEVHKSMGPNGIHPRVMRELADELVKPLSIIYQHSWLTDEVPEDWKLANVTLIHKTSGKEDPGNYRPVILTSVPSKVTCLVDAGKAVHVDHLGFSKAFGSVSHSTLLEKLQPTAGTGALCAGFRTGCMAGPESAALFNGFTDDMDDRIESFIRKFADNTKLGACVNLLGCGRALQRNLEHLDGWAESNKMMFNKSKCRVLHFGHSYPL</sequence>
<dbReference type="EMBL" id="MUZQ01000022">
    <property type="protein sequence ID" value="OWK62811.1"/>
    <property type="molecule type" value="Genomic_DNA"/>
</dbReference>
<dbReference type="GO" id="GO:0031012">
    <property type="term" value="C:extracellular matrix"/>
    <property type="evidence" value="ECO:0007669"/>
    <property type="project" value="TreeGrafter"/>
</dbReference>
<dbReference type="PANTHER" id="PTHR33395:SF22">
    <property type="entry name" value="REVERSE TRANSCRIPTASE DOMAIN-CONTAINING PROTEIN"/>
    <property type="match status" value="1"/>
</dbReference>
<evidence type="ECO:0000313" key="2">
    <source>
        <dbReference type="Proteomes" id="UP000197619"/>
    </source>
</evidence>
<dbReference type="Proteomes" id="UP000197619">
    <property type="component" value="Unassembled WGS sequence"/>
</dbReference>
<evidence type="ECO:0000313" key="1">
    <source>
        <dbReference type="EMBL" id="OWK62811.1"/>
    </source>
</evidence>
<dbReference type="PANTHER" id="PTHR33395">
    <property type="entry name" value="TRANSCRIPTASE, PUTATIVE-RELATED-RELATED"/>
    <property type="match status" value="1"/>
</dbReference>
<dbReference type="GO" id="GO:0061343">
    <property type="term" value="P:cell adhesion involved in heart morphogenesis"/>
    <property type="evidence" value="ECO:0007669"/>
    <property type="project" value="TreeGrafter"/>
</dbReference>
<proteinExistence type="predicted"/>
<organism evidence="1 2">
    <name type="scientific">Lonchura striata</name>
    <name type="common">white-rumped munia</name>
    <dbReference type="NCBI Taxonomy" id="40157"/>
    <lineage>
        <taxon>Eukaryota</taxon>
        <taxon>Metazoa</taxon>
        <taxon>Chordata</taxon>
        <taxon>Craniata</taxon>
        <taxon>Vertebrata</taxon>
        <taxon>Euteleostomi</taxon>
        <taxon>Archelosauria</taxon>
        <taxon>Archosauria</taxon>
        <taxon>Dinosauria</taxon>
        <taxon>Saurischia</taxon>
        <taxon>Theropoda</taxon>
        <taxon>Coelurosauria</taxon>
        <taxon>Aves</taxon>
        <taxon>Neognathae</taxon>
        <taxon>Neoaves</taxon>
        <taxon>Telluraves</taxon>
        <taxon>Australaves</taxon>
        <taxon>Passeriformes</taxon>
        <taxon>Passeroidea</taxon>
        <taxon>Estrildidae</taxon>
        <taxon>Estrildinae</taxon>
        <taxon>Lonchura</taxon>
    </lineage>
</organism>
<accession>A0A218VAS4</accession>
<keyword evidence="2" id="KW-1185">Reference proteome</keyword>
<protein>
    <submittedName>
        <fullName evidence="1">Uncharacterized protein</fullName>
    </submittedName>
</protein>
<name>A0A218VAS4_9PASE</name>
<reference evidence="1 2" key="1">
    <citation type="submission" date="2017-05" db="EMBL/GenBank/DDBJ databases">
        <title>Genome of assembly of the Bengalese finch, Lonchura striata domestica.</title>
        <authorList>
            <person name="Colquitt B.M."/>
            <person name="Brainard M.S."/>
        </authorList>
    </citation>
    <scope>NUCLEOTIDE SEQUENCE [LARGE SCALE GENOMIC DNA]</scope>
    <source>
        <strain evidence="1">White83orange57</strain>
    </source>
</reference>
<dbReference type="AlphaFoldDB" id="A0A218VAS4"/>
<gene>
    <name evidence="1" type="ORF">RLOC_00008152</name>
</gene>
<comment type="caution">
    <text evidence="1">The sequence shown here is derived from an EMBL/GenBank/DDBJ whole genome shotgun (WGS) entry which is preliminary data.</text>
</comment>